<organism evidence="1 2">
    <name type="scientific">Actinoplanes nipponensis</name>
    <dbReference type="NCBI Taxonomy" id="135950"/>
    <lineage>
        <taxon>Bacteria</taxon>
        <taxon>Bacillati</taxon>
        <taxon>Actinomycetota</taxon>
        <taxon>Actinomycetes</taxon>
        <taxon>Micromonosporales</taxon>
        <taxon>Micromonosporaceae</taxon>
        <taxon>Actinoplanes</taxon>
    </lineage>
</organism>
<keyword evidence="2" id="KW-1185">Reference proteome</keyword>
<protein>
    <submittedName>
        <fullName evidence="1">Uncharacterized protein</fullName>
    </submittedName>
</protein>
<evidence type="ECO:0000313" key="1">
    <source>
        <dbReference type="EMBL" id="GIE53182.1"/>
    </source>
</evidence>
<dbReference type="EMBL" id="BOMQ01000079">
    <property type="protein sequence ID" value="GIE53182.1"/>
    <property type="molecule type" value="Genomic_DNA"/>
</dbReference>
<name>A0A919MQI9_9ACTN</name>
<dbReference type="Proteomes" id="UP000647172">
    <property type="component" value="Unassembled WGS sequence"/>
</dbReference>
<reference evidence="1" key="1">
    <citation type="submission" date="2021-01" db="EMBL/GenBank/DDBJ databases">
        <title>Whole genome shotgun sequence of Actinoplanes nipponensis NBRC 14063.</title>
        <authorList>
            <person name="Komaki H."/>
            <person name="Tamura T."/>
        </authorList>
    </citation>
    <scope>NUCLEOTIDE SEQUENCE</scope>
    <source>
        <strain evidence="1">NBRC 14063</strain>
    </source>
</reference>
<comment type="caution">
    <text evidence="1">The sequence shown here is derived from an EMBL/GenBank/DDBJ whole genome shotgun (WGS) entry which is preliminary data.</text>
</comment>
<evidence type="ECO:0000313" key="2">
    <source>
        <dbReference type="Proteomes" id="UP000647172"/>
    </source>
</evidence>
<gene>
    <name evidence="1" type="ORF">Ani05nite_67160</name>
</gene>
<accession>A0A919MQI9</accession>
<dbReference type="AlphaFoldDB" id="A0A919MQI9"/>
<sequence length="180" mass="19639">MPLARSRNGIHELLDFETARAVAQDLTDVHEALDNGGGVSGPAARRLINATGTQHRRFAGLITTSRQARSLLADPTLNVFHNSEAFLFCNYDRAKALCHPGRGGQTTPSLDRCRPNCANIARTDEHASQIEHAAAELRAQASSPLLPDPLADRLRQKADRLAQLASDHRTSRITTDQEDS</sequence>
<proteinExistence type="predicted"/>